<organism evidence="2 3">
    <name type="scientific">Nyssa sinensis</name>
    <dbReference type="NCBI Taxonomy" id="561372"/>
    <lineage>
        <taxon>Eukaryota</taxon>
        <taxon>Viridiplantae</taxon>
        <taxon>Streptophyta</taxon>
        <taxon>Embryophyta</taxon>
        <taxon>Tracheophyta</taxon>
        <taxon>Spermatophyta</taxon>
        <taxon>Magnoliopsida</taxon>
        <taxon>eudicotyledons</taxon>
        <taxon>Gunneridae</taxon>
        <taxon>Pentapetalae</taxon>
        <taxon>asterids</taxon>
        <taxon>Cornales</taxon>
        <taxon>Nyssaceae</taxon>
        <taxon>Nyssa</taxon>
    </lineage>
</organism>
<feature type="compositionally biased region" description="Basic residues" evidence="1">
    <location>
        <begin position="117"/>
        <end position="127"/>
    </location>
</feature>
<keyword evidence="3" id="KW-1185">Reference proteome</keyword>
<evidence type="ECO:0000313" key="2">
    <source>
        <dbReference type="EMBL" id="KAA8532731.1"/>
    </source>
</evidence>
<feature type="compositionally biased region" description="Basic and acidic residues" evidence="1">
    <location>
        <begin position="128"/>
        <end position="142"/>
    </location>
</feature>
<evidence type="ECO:0000256" key="1">
    <source>
        <dbReference type="SAM" id="MobiDB-lite"/>
    </source>
</evidence>
<dbReference type="AlphaFoldDB" id="A0A5J5AUP0"/>
<reference evidence="2 3" key="1">
    <citation type="submission" date="2019-09" db="EMBL/GenBank/DDBJ databases">
        <title>A chromosome-level genome assembly of the Chinese tupelo Nyssa sinensis.</title>
        <authorList>
            <person name="Yang X."/>
            <person name="Kang M."/>
            <person name="Yang Y."/>
            <person name="Xiong H."/>
            <person name="Wang M."/>
            <person name="Zhang Z."/>
            <person name="Wang Z."/>
            <person name="Wu H."/>
            <person name="Ma T."/>
            <person name="Liu J."/>
            <person name="Xi Z."/>
        </authorList>
    </citation>
    <scope>NUCLEOTIDE SEQUENCE [LARGE SCALE GENOMIC DNA]</scope>
    <source>
        <strain evidence="2">J267</strain>
        <tissue evidence="2">Leaf</tissue>
    </source>
</reference>
<evidence type="ECO:0000313" key="3">
    <source>
        <dbReference type="Proteomes" id="UP000325577"/>
    </source>
</evidence>
<sequence length="142" mass="16299">MDFQYNPHPIMDMNTDSSYENEGGVDDDVFYAELTRQILLLTADDEDDEFFKTKDANSMRVPKQGSKFGCTSAAALPGSYFDWPENENNNSVPTWLLNLWRTGNGTGVFIPHIVKSRSRNKPRRKKIDKGSRTYRPVENKDE</sequence>
<dbReference type="OrthoDB" id="1649181at2759"/>
<protein>
    <submittedName>
        <fullName evidence="2">Uncharacterized protein</fullName>
    </submittedName>
</protein>
<proteinExistence type="predicted"/>
<gene>
    <name evidence="2" type="ORF">F0562_032764</name>
</gene>
<dbReference type="PANTHER" id="PTHR34956:SF1">
    <property type="entry name" value="DUF4005 DOMAIN-CONTAINING PROTEIN"/>
    <property type="match status" value="1"/>
</dbReference>
<dbReference type="PANTHER" id="PTHR34956">
    <property type="entry name" value="OS05G0397300 PROTEIN"/>
    <property type="match status" value="1"/>
</dbReference>
<feature type="region of interest" description="Disordered" evidence="1">
    <location>
        <begin position="117"/>
        <end position="142"/>
    </location>
</feature>
<dbReference type="EMBL" id="CM018042">
    <property type="protein sequence ID" value="KAA8532731.1"/>
    <property type="molecule type" value="Genomic_DNA"/>
</dbReference>
<dbReference type="Proteomes" id="UP000325577">
    <property type="component" value="Linkage Group LG19"/>
</dbReference>
<accession>A0A5J5AUP0</accession>
<name>A0A5J5AUP0_9ASTE</name>